<proteinExistence type="predicted"/>
<protein>
    <submittedName>
        <fullName evidence="2">BZIP domain-containing protein</fullName>
    </submittedName>
</protein>
<name>A0AC34Q5C0_9BILA</name>
<reference evidence="2" key="1">
    <citation type="submission" date="2022-11" db="UniProtKB">
        <authorList>
            <consortium name="WormBaseParasite"/>
        </authorList>
    </citation>
    <scope>IDENTIFICATION</scope>
</reference>
<dbReference type="WBParaSite" id="JU765_v2.g13151.t1">
    <property type="protein sequence ID" value="JU765_v2.g13151.t1"/>
    <property type="gene ID" value="JU765_v2.g13151"/>
</dbReference>
<accession>A0AC34Q5C0</accession>
<organism evidence="1 2">
    <name type="scientific">Panagrolaimus sp. JU765</name>
    <dbReference type="NCBI Taxonomy" id="591449"/>
    <lineage>
        <taxon>Eukaryota</taxon>
        <taxon>Metazoa</taxon>
        <taxon>Ecdysozoa</taxon>
        <taxon>Nematoda</taxon>
        <taxon>Chromadorea</taxon>
        <taxon>Rhabditida</taxon>
        <taxon>Tylenchina</taxon>
        <taxon>Panagrolaimomorpha</taxon>
        <taxon>Panagrolaimoidea</taxon>
        <taxon>Panagrolaimidae</taxon>
        <taxon>Panagrolaimus</taxon>
    </lineage>
</organism>
<evidence type="ECO:0000313" key="2">
    <source>
        <dbReference type="WBParaSite" id="JU765_v2.g13151.t1"/>
    </source>
</evidence>
<sequence>MESDAYFTPCYHYQQGMTYPHNQETCDHVPDIACPSDYVSESYQNVYYPQNHYEQLYNSYDCYNNYSRPEYNNLVDCGVGHRSDADEPIKKIYEEISKECEHFLLKESCNQCQKKPGNAKEPEEQVDNQIFLDDDITKLALSMKRKREQNKRAAAKYREKKKKSLNKALSEIEQLEERQNELLALIGSLTAEIAQCRRTLNLPVIN</sequence>
<evidence type="ECO:0000313" key="1">
    <source>
        <dbReference type="Proteomes" id="UP000887576"/>
    </source>
</evidence>
<dbReference type="Proteomes" id="UP000887576">
    <property type="component" value="Unplaced"/>
</dbReference>